<dbReference type="PANTHER" id="PTHR33794">
    <property type="entry name" value="BACILLOLYSIN"/>
    <property type="match status" value="1"/>
</dbReference>
<dbReference type="InterPro" id="IPR050728">
    <property type="entry name" value="Zinc_Metalloprotease_M4"/>
</dbReference>
<proteinExistence type="inferred from homology"/>
<feature type="domain" description="FTP" evidence="13">
    <location>
        <begin position="60"/>
        <end position="101"/>
    </location>
</feature>
<evidence type="ECO:0000256" key="8">
    <source>
        <dbReference type="ARBA" id="ARBA00023145"/>
    </source>
</evidence>
<dbReference type="SUPFAM" id="SSF55486">
    <property type="entry name" value="Metalloproteases ('zincins'), catalytic domain"/>
    <property type="match status" value="1"/>
</dbReference>
<evidence type="ECO:0000259" key="11">
    <source>
        <dbReference type="Pfam" id="PF01447"/>
    </source>
</evidence>
<dbReference type="InterPro" id="IPR023612">
    <property type="entry name" value="Peptidase_M4"/>
</dbReference>
<dbReference type="Pfam" id="PF01447">
    <property type="entry name" value="Peptidase_M4"/>
    <property type="match status" value="1"/>
</dbReference>
<evidence type="ECO:0000256" key="6">
    <source>
        <dbReference type="ARBA" id="ARBA00022833"/>
    </source>
</evidence>
<keyword evidence="7 10" id="KW-0482">Metalloprotease</keyword>
<comment type="cofactor">
    <cofactor evidence="10">
        <name>Zn(2+)</name>
        <dbReference type="ChEBI" id="CHEBI:29105"/>
    </cofactor>
</comment>
<sequence>MHVFWRESSCNSMSWARQSAARSRFLLPQTLRICRPMPLCRARNRYWGTTHRHWPIAPADAFIARDSIVDADGTEHVRFDRTYQGLPVIGGDVVVHSRRGVMRELSQTMDTTVRPSLLPGIDAATALRVAGSHFDVAQDAAPRASLALYARQGAPRLVYEVIYSGVKPDQTPTEMHYIVDAVTQRILESWDTVHTACSGGTSAAGTGRSLYAGSVTVNTTRCSSTSYELTDLSRGSGATYNMRNSTSGNGTLVTDADNAWGSGTTGDTVTAAVDAHYGVALTWDYYRTTHSRTGIANDGAGARSRVHYGSRYNNAFWQDSCFCMTFGDGDGSTFTPLVSVDVAGHEMTHGVTSRTAALTYSGESGGLNEATSDIMGTMVEYSAANSAEPGNYLIGEKIIPNNSTGTLALRYMFKPSLDGKSPDCYSSSLGSLNVHYSSGVANHFYYLLAEGAVVPSGFGSGTSYNLTATSLVCSGSTALTAIGRVAASRIWYRALTVYMTSSTNYAAARRATLSAATDLYGSTSTQYRAVAAAWSAVSVN</sequence>
<evidence type="ECO:0000256" key="10">
    <source>
        <dbReference type="RuleBase" id="RU366073"/>
    </source>
</evidence>
<dbReference type="InterPro" id="IPR011096">
    <property type="entry name" value="FTP_domain"/>
</dbReference>
<dbReference type="Pfam" id="PF02868">
    <property type="entry name" value="Peptidase_M4_C"/>
    <property type="match status" value="1"/>
</dbReference>
<dbReference type="PRINTS" id="PR00730">
    <property type="entry name" value="THERMOLYSIN"/>
</dbReference>
<keyword evidence="3" id="KW-0479">Metal-binding</keyword>
<gene>
    <name evidence="14" type="ordered locus">XAC0465</name>
</gene>
<evidence type="ECO:0000313" key="15">
    <source>
        <dbReference type="Proteomes" id="UP000000576"/>
    </source>
</evidence>
<dbReference type="InterPro" id="IPR013856">
    <property type="entry name" value="Peptidase_M4_domain"/>
</dbReference>
<evidence type="ECO:0000256" key="1">
    <source>
        <dbReference type="ARBA" id="ARBA00009388"/>
    </source>
</evidence>
<evidence type="ECO:0000259" key="12">
    <source>
        <dbReference type="Pfam" id="PF02868"/>
    </source>
</evidence>
<dbReference type="GO" id="GO:0006508">
    <property type="term" value="P:proteolysis"/>
    <property type="evidence" value="ECO:0007669"/>
    <property type="project" value="UniProtKB-KW"/>
</dbReference>
<dbReference type="Gene3D" id="3.10.170.10">
    <property type="match status" value="1"/>
</dbReference>
<keyword evidence="10" id="KW-0964">Secreted</keyword>
<evidence type="ECO:0000256" key="4">
    <source>
        <dbReference type="ARBA" id="ARBA00022729"/>
    </source>
</evidence>
<dbReference type="GO" id="GO:0005576">
    <property type="term" value="C:extracellular region"/>
    <property type="evidence" value="ECO:0007669"/>
    <property type="project" value="UniProtKB-SubCell"/>
</dbReference>
<evidence type="ECO:0000256" key="9">
    <source>
        <dbReference type="PIRSR" id="PIRSR623612-1"/>
    </source>
</evidence>
<evidence type="ECO:0000256" key="7">
    <source>
        <dbReference type="ARBA" id="ARBA00023049"/>
    </source>
</evidence>
<keyword evidence="2 10" id="KW-0645">Protease</keyword>
<dbReference type="Proteomes" id="UP000000576">
    <property type="component" value="Chromosome"/>
</dbReference>
<dbReference type="EC" id="3.4.24.-" evidence="10"/>
<organism evidence="14 15">
    <name type="scientific">Xanthomonas axonopodis pv. citri (strain 306)</name>
    <dbReference type="NCBI Taxonomy" id="190486"/>
    <lineage>
        <taxon>Bacteria</taxon>
        <taxon>Pseudomonadati</taxon>
        <taxon>Pseudomonadota</taxon>
        <taxon>Gammaproteobacteria</taxon>
        <taxon>Lysobacterales</taxon>
        <taxon>Lysobacteraceae</taxon>
        <taxon>Xanthomonas</taxon>
    </lineage>
</organism>
<dbReference type="Gene3D" id="3.10.450.40">
    <property type="match status" value="1"/>
</dbReference>
<dbReference type="KEGG" id="xac:XAC0465"/>
<dbReference type="GO" id="GO:0046872">
    <property type="term" value="F:metal ion binding"/>
    <property type="evidence" value="ECO:0007669"/>
    <property type="project" value="UniProtKB-UniRule"/>
</dbReference>
<feature type="active site" evidence="9">
    <location>
        <position position="346"/>
    </location>
</feature>
<dbReference type="Pfam" id="PF07504">
    <property type="entry name" value="FTP"/>
    <property type="match status" value="1"/>
</dbReference>
<evidence type="ECO:0000313" key="14">
    <source>
        <dbReference type="EMBL" id="AAM35356.1"/>
    </source>
</evidence>
<feature type="domain" description="Peptidase M4 C-terminal" evidence="12">
    <location>
        <begin position="356"/>
        <end position="539"/>
    </location>
</feature>
<comment type="subcellular location">
    <subcellularLocation>
        <location evidence="10">Secreted</location>
    </subcellularLocation>
</comment>
<evidence type="ECO:0000259" key="13">
    <source>
        <dbReference type="Pfam" id="PF07504"/>
    </source>
</evidence>
<dbReference type="InterPro" id="IPR001570">
    <property type="entry name" value="Peptidase_M4_C_domain"/>
</dbReference>
<keyword evidence="6 10" id="KW-0862">Zinc</keyword>
<dbReference type="Gene3D" id="1.10.390.10">
    <property type="entry name" value="Neutral Protease Domain 2"/>
    <property type="match status" value="1"/>
</dbReference>
<evidence type="ECO:0000256" key="2">
    <source>
        <dbReference type="ARBA" id="ARBA00022670"/>
    </source>
</evidence>
<feature type="domain" description="Peptidase M4" evidence="11">
    <location>
        <begin position="205"/>
        <end position="353"/>
    </location>
</feature>
<dbReference type="CDD" id="cd09597">
    <property type="entry name" value="M4_TLP"/>
    <property type="match status" value="1"/>
</dbReference>
<accession>A0AAI7ZCZ9</accession>
<name>A0AAI7ZCZ9_XANAC</name>
<dbReference type="PANTHER" id="PTHR33794:SF1">
    <property type="entry name" value="BACILLOLYSIN"/>
    <property type="match status" value="1"/>
</dbReference>
<keyword evidence="4" id="KW-0732">Signal</keyword>
<feature type="active site" description="Proton donor" evidence="9">
    <location>
        <position position="435"/>
    </location>
</feature>
<dbReference type="EMBL" id="AE008923">
    <property type="protein sequence ID" value="AAM35356.1"/>
    <property type="molecule type" value="Genomic_DNA"/>
</dbReference>
<dbReference type="Gene3D" id="3.10.450.490">
    <property type="match status" value="1"/>
</dbReference>
<dbReference type="GO" id="GO:0004222">
    <property type="term" value="F:metalloendopeptidase activity"/>
    <property type="evidence" value="ECO:0007669"/>
    <property type="project" value="UniProtKB-UniRule"/>
</dbReference>
<evidence type="ECO:0000256" key="5">
    <source>
        <dbReference type="ARBA" id="ARBA00022801"/>
    </source>
</evidence>
<evidence type="ECO:0000256" key="3">
    <source>
        <dbReference type="ARBA" id="ARBA00022723"/>
    </source>
</evidence>
<protein>
    <recommendedName>
        <fullName evidence="10">Neutral metalloproteinase</fullName>
        <ecNumber evidence="10">3.4.24.-</ecNumber>
    </recommendedName>
</protein>
<comment type="function">
    <text evidence="10">Extracellular zinc metalloprotease.</text>
</comment>
<dbReference type="InterPro" id="IPR027268">
    <property type="entry name" value="Peptidase_M4/M1_CTD_sf"/>
</dbReference>
<keyword evidence="5 10" id="KW-0378">Hydrolase</keyword>
<keyword evidence="8" id="KW-0865">Zymogen</keyword>
<dbReference type="AlphaFoldDB" id="A0AAI7ZCZ9"/>
<comment type="similarity">
    <text evidence="1 10">Belongs to the peptidase M4 family.</text>
</comment>
<reference evidence="14 15" key="1">
    <citation type="journal article" date="2002" name="Nature">
        <title>Comparison of the genomes of two Xanthomonas pathogens with differing host specificities.</title>
        <authorList>
            <person name="da Silva A.C."/>
            <person name="Ferro J.A."/>
            <person name="Reinach F.C."/>
            <person name="Farah C.S."/>
            <person name="Furlan L.R."/>
            <person name="Quaggio R.B."/>
            <person name="Monteiro-Vitorello C.B."/>
            <person name="Van Sluys M.A."/>
            <person name="Almeida N.F."/>
            <person name="Alves L.M."/>
            <person name="do Amaral A.M."/>
            <person name="Bertolini M.C."/>
            <person name="Camargo L.E."/>
            <person name="Camarotte G."/>
            <person name="Cannavan F."/>
            <person name="Cardozo J."/>
            <person name="Chambergo F."/>
            <person name="Ciapina L.P."/>
            <person name="Cicarelli R.M."/>
            <person name="Coutinho L.L."/>
            <person name="Cursino-Santos J.R."/>
            <person name="El-Dorry H."/>
            <person name="Faria J.B."/>
            <person name="Ferreira A.J."/>
            <person name="Ferreira R.C."/>
            <person name="Ferro M.I."/>
            <person name="Formighieri E.F."/>
            <person name="Franco M.C."/>
            <person name="Greggio C.C."/>
            <person name="Gruber A."/>
            <person name="Katsuyama A.M."/>
            <person name="Kishi L.T."/>
            <person name="Leite R.P."/>
            <person name="Lemos E.G."/>
            <person name="Lemos M.V."/>
            <person name="Locali E.C."/>
            <person name="Machado M.A."/>
            <person name="Madeira A.M."/>
            <person name="Martinez-Rossi N.M."/>
            <person name="Martins E.C."/>
            <person name="Meidanis J."/>
            <person name="Menck C.F."/>
            <person name="Miyaki C.Y."/>
            <person name="Moon D.H."/>
            <person name="Moreira L.M."/>
            <person name="Novo M.T."/>
            <person name="Okura V.K."/>
            <person name="Oliveira M.C."/>
            <person name="Oliveira V.R."/>
            <person name="Pereira H.A."/>
            <person name="Rossi A."/>
            <person name="Sena J.A."/>
            <person name="Silva C."/>
            <person name="de Souza R.F."/>
            <person name="Spinola L.A."/>
            <person name="Takita M.A."/>
            <person name="Tamura R.E."/>
            <person name="Teixeira E.C."/>
            <person name="Tezza R.I."/>
            <person name="Trindade dos Santos M."/>
            <person name="Truffi D."/>
            <person name="Tsai S.M."/>
            <person name="White F.F."/>
            <person name="Setubal J.C."/>
            <person name="Kitajima J.P."/>
        </authorList>
    </citation>
    <scope>NUCLEOTIDE SEQUENCE [LARGE SCALE GENOMIC DNA]</scope>
    <source>
        <strain evidence="14 15">306</strain>
    </source>
</reference>